<dbReference type="PANTHER" id="PTHR30069">
    <property type="entry name" value="TONB-DEPENDENT OUTER MEMBRANE RECEPTOR"/>
    <property type="match status" value="1"/>
</dbReference>
<keyword evidence="5" id="KW-0472">Membrane</keyword>
<evidence type="ECO:0000313" key="9">
    <source>
        <dbReference type="EMBL" id="QOY87881.1"/>
    </source>
</evidence>
<evidence type="ECO:0000313" key="10">
    <source>
        <dbReference type="Proteomes" id="UP000593892"/>
    </source>
</evidence>
<evidence type="ECO:0000256" key="1">
    <source>
        <dbReference type="ARBA" id="ARBA00004571"/>
    </source>
</evidence>
<gene>
    <name evidence="9" type="ORF">IRI77_34960</name>
</gene>
<reference evidence="9 10" key="1">
    <citation type="submission" date="2020-10" db="EMBL/GenBank/DDBJ databases">
        <title>Complete genome sequence of Paludibaculum fermentans P105T, a facultatively anaerobic acidobacterium capable of dissimilatory Fe(III) reduction.</title>
        <authorList>
            <person name="Dedysh S.N."/>
            <person name="Beletsky A.V."/>
            <person name="Kulichevskaya I.S."/>
            <person name="Mardanov A.V."/>
            <person name="Ravin N.V."/>
        </authorList>
    </citation>
    <scope>NUCLEOTIDE SEQUENCE [LARGE SCALE GENOMIC DNA]</scope>
    <source>
        <strain evidence="9 10">P105</strain>
    </source>
</reference>
<evidence type="ECO:0000256" key="2">
    <source>
        <dbReference type="ARBA" id="ARBA00022448"/>
    </source>
</evidence>
<protein>
    <submittedName>
        <fullName evidence="9">Carboxypeptidase regulatory-like domain-containing protein</fullName>
    </submittedName>
</protein>
<keyword evidence="2" id="KW-0813">Transport</keyword>
<keyword evidence="10" id="KW-1185">Reference proteome</keyword>
<feature type="chain" id="PRO_5032576926" evidence="7">
    <location>
        <begin position="37"/>
        <end position="1157"/>
    </location>
</feature>
<evidence type="ECO:0000256" key="6">
    <source>
        <dbReference type="ARBA" id="ARBA00023237"/>
    </source>
</evidence>
<keyword evidence="9" id="KW-0121">Carboxypeptidase</keyword>
<dbReference type="GO" id="GO:0015344">
    <property type="term" value="F:siderophore uptake transmembrane transporter activity"/>
    <property type="evidence" value="ECO:0007669"/>
    <property type="project" value="TreeGrafter"/>
</dbReference>
<evidence type="ECO:0000259" key="8">
    <source>
        <dbReference type="Pfam" id="PF25183"/>
    </source>
</evidence>
<dbReference type="RefSeq" id="WP_194449548.1">
    <property type="nucleotide sequence ID" value="NZ_CP063849.1"/>
</dbReference>
<comment type="subcellular location">
    <subcellularLocation>
        <location evidence="1">Cell outer membrane</location>
        <topology evidence="1">Multi-pass membrane protein</topology>
    </subcellularLocation>
</comment>
<dbReference type="Gene3D" id="2.60.40.1120">
    <property type="entry name" value="Carboxypeptidase-like, regulatory domain"/>
    <property type="match status" value="1"/>
</dbReference>
<keyword evidence="6" id="KW-0998">Cell outer membrane</keyword>
<dbReference type="SUPFAM" id="SSF49464">
    <property type="entry name" value="Carboxypeptidase regulatory domain-like"/>
    <property type="match status" value="1"/>
</dbReference>
<organism evidence="9 10">
    <name type="scientific">Paludibaculum fermentans</name>
    <dbReference type="NCBI Taxonomy" id="1473598"/>
    <lineage>
        <taxon>Bacteria</taxon>
        <taxon>Pseudomonadati</taxon>
        <taxon>Acidobacteriota</taxon>
        <taxon>Terriglobia</taxon>
        <taxon>Bryobacterales</taxon>
        <taxon>Bryobacteraceae</taxon>
        <taxon>Paludibaculum</taxon>
    </lineage>
</organism>
<dbReference type="EMBL" id="CP063849">
    <property type="protein sequence ID" value="QOY87881.1"/>
    <property type="molecule type" value="Genomic_DNA"/>
</dbReference>
<proteinExistence type="predicted"/>
<accession>A0A7S7NQH6</accession>
<dbReference type="AlphaFoldDB" id="A0A7S7NQH6"/>
<dbReference type="InterPro" id="IPR039426">
    <property type="entry name" value="TonB-dep_rcpt-like"/>
</dbReference>
<dbReference type="GO" id="GO:0044718">
    <property type="term" value="P:siderophore transmembrane transport"/>
    <property type="evidence" value="ECO:0007669"/>
    <property type="project" value="TreeGrafter"/>
</dbReference>
<dbReference type="GO" id="GO:0009279">
    <property type="term" value="C:cell outer membrane"/>
    <property type="evidence" value="ECO:0007669"/>
    <property type="project" value="UniProtKB-SubCell"/>
</dbReference>
<evidence type="ECO:0000256" key="5">
    <source>
        <dbReference type="ARBA" id="ARBA00023136"/>
    </source>
</evidence>
<name>A0A7S7NQH6_PALFE</name>
<dbReference type="Gene3D" id="2.40.170.20">
    <property type="entry name" value="TonB-dependent receptor, beta-barrel domain"/>
    <property type="match status" value="1"/>
</dbReference>
<keyword evidence="9" id="KW-0378">Hydrolase</keyword>
<dbReference type="InterPro" id="IPR008969">
    <property type="entry name" value="CarboxyPept-like_regulatory"/>
</dbReference>
<dbReference type="Proteomes" id="UP000593892">
    <property type="component" value="Chromosome"/>
</dbReference>
<dbReference type="KEGG" id="pfer:IRI77_34960"/>
<keyword evidence="9" id="KW-0645">Protease</keyword>
<dbReference type="Gene3D" id="2.170.130.10">
    <property type="entry name" value="TonB-dependent receptor, plug domain"/>
    <property type="match status" value="1"/>
</dbReference>
<dbReference type="SUPFAM" id="SSF56935">
    <property type="entry name" value="Porins"/>
    <property type="match status" value="1"/>
</dbReference>
<feature type="signal peptide" evidence="7">
    <location>
        <begin position="1"/>
        <end position="36"/>
    </location>
</feature>
<dbReference type="PANTHER" id="PTHR30069:SF46">
    <property type="entry name" value="OAR PROTEIN"/>
    <property type="match status" value="1"/>
</dbReference>
<dbReference type="InterPro" id="IPR036942">
    <property type="entry name" value="Beta-barrel_TonB_sf"/>
</dbReference>
<feature type="domain" description="TonB-dependent transporter Oar-like beta-barrel" evidence="8">
    <location>
        <begin position="258"/>
        <end position="1150"/>
    </location>
</feature>
<evidence type="ECO:0000256" key="4">
    <source>
        <dbReference type="ARBA" id="ARBA00022692"/>
    </source>
</evidence>
<sequence>MSATGHTLHQSGRSPQRLKAALAGLLILFAAAPAFAQGYRASITGKVTDPSGAAVPGATVRATDTATNIETKAATNPEGLYVITFLLPGSYRLTVEATGFKSSVRQGISLQVNDRMTIDVSLQVGEVKDSVTVTGEGPLLTPESASMGQVISNKTIVELPLNGRNPLALQQLVSGVIPTGQSGNVNLTRPWDTNGVSDVSVSGAPNRGNMVTLNGVYAKGGNQVSFTPSIDAVEEFKVQKNSYDAEYGHAAGGTINVATKSGTNELHGALYEFLRNEKFDANSFFANRTGATKAKFHMNQFGATAGAPVYLPKVYDGRNKSFWFFNWESVRQNTPPSTTSTTVPTEAQRAGDFSSVRTGAGAPILIYDPTTVAPVEGKPNTYIRTPFPNNKIPTDRQSSIARNVLGYIPMPNRGGDPISGAMNYVSTGGGVLNYDQYGTRIDHNFGEKSRIFGYVGIANYGADNLNLFNNLTTASTSFQKTRLASIDYVRNLQPDFILNARLGYSRKYEGTFAGSQGFNVASLGFPQSLVTQLPFQVFPQFSIGDATGLGSGGPSYNASDGWNGYIGFTKVKSKHTMKFGMYALVLREYDDRGASSGSSGSYSFGRNWTQSDPFTANATSGWGAASFLLGLPASGTVGVGGYQATQTTYYEWYFQDDYKLSSRLTLNLGLRWEFQGPTTDRFDRVIRSYDFGYVPTIASAAQAAYLKSPYPGLANIDVKGAPLFAGVNGQSRSYLDPEYDSWGPRIGLAYKLNQRVVLRSGFGTFFNPRLTGVDLGGFNTSTPMVTTIDSLTPASTLANPFPSGLNLVPCATRNPECLLGTGITFRNPKVKTPAVLNYSTGLQFELPGRWLLDAAYVGSTTRRFNPNWAPNALPASYLSLGNALLSAVANPFYGLIPASAGTLGSKTFPLYQLLAKNPNYPVTTNMAVAGVGHNTYHSAQFSLERRFANDFSILSSYTWSKLMAHSNYMNPGFSDAFENMVADIDRTQRLVINGIYNLPVGKGKRFAINSTILDHVIGGWQLSGVGAFQSGAPIKTNSNTVATGQSIFTSDRNVDKWFNPGAFAVQQGIAQPFGQRTLTQYLSQFRNQGIANYDISVNKSFQLAERFRLQFRSEFFNVFNRTQFASPNVNVTSATYGKVTSQANIPRQIQFGLKLVY</sequence>
<dbReference type="Pfam" id="PF13620">
    <property type="entry name" value="CarboxypepD_reg"/>
    <property type="match status" value="1"/>
</dbReference>
<evidence type="ECO:0000256" key="7">
    <source>
        <dbReference type="SAM" id="SignalP"/>
    </source>
</evidence>
<dbReference type="InterPro" id="IPR057601">
    <property type="entry name" value="Oar-like_b-barrel"/>
</dbReference>
<keyword evidence="7" id="KW-0732">Signal</keyword>
<keyword evidence="3" id="KW-1134">Transmembrane beta strand</keyword>
<dbReference type="InterPro" id="IPR037066">
    <property type="entry name" value="Plug_dom_sf"/>
</dbReference>
<dbReference type="GO" id="GO:0004180">
    <property type="term" value="F:carboxypeptidase activity"/>
    <property type="evidence" value="ECO:0007669"/>
    <property type="project" value="UniProtKB-KW"/>
</dbReference>
<dbReference type="Pfam" id="PF25183">
    <property type="entry name" value="OMP_b-brl_4"/>
    <property type="match status" value="1"/>
</dbReference>
<keyword evidence="4" id="KW-0812">Transmembrane</keyword>
<evidence type="ECO:0000256" key="3">
    <source>
        <dbReference type="ARBA" id="ARBA00022452"/>
    </source>
</evidence>